<dbReference type="NCBIfam" id="TIGR00096">
    <property type="entry name" value="16S rRNA (cytidine(1402)-2'-O)-methyltransferase"/>
    <property type="match status" value="1"/>
</dbReference>
<protein>
    <recommendedName>
        <fullName evidence="6">Tetrapyrrole methylase domain-containing protein</fullName>
    </recommendedName>
</protein>
<dbReference type="InterPro" id="IPR035996">
    <property type="entry name" value="4pyrrol_Methylase_sf"/>
</dbReference>
<dbReference type="Pfam" id="PF00590">
    <property type="entry name" value="TP_methylase"/>
    <property type="match status" value="1"/>
</dbReference>
<sequence length="239" mass="26183">MGKTKGAAEEIGALYIISTPIGNLKDVTHRSLELLSDVDLIAAEDTRRTGVLLKHYDIKTPLSSFNSYNQVKKSDRLIARLKAGHDLALVSDAGTPGVSDPLYYLVKAALDKRVPVVSLPGPSAVLAALTVSGLPINRFVFEGFLPRKKGRKKLIEELAQEKRTIVLFESPHRIVKTLNELYQVMGERKAVLARELTKIHEEVIRGTLGALATKAEEQKLKGEITLVISGAPKTRNRGN</sequence>
<dbReference type="InterPro" id="IPR014777">
    <property type="entry name" value="4pyrrole_Mease_sub1"/>
</dbReference>
<evidence type="ECO:0000256" key="5">
    <source>
        <dbReference type="ARBA" id="ARBA00022691"/>
    </source>
</evidence>
<dbReference type="AlphaFoldDB" id="A0A381VN83"/>
<reference evidence="7" key="1">
    <citation type="submission" date="2018-05" db="EMBL/GenBank/DDBJ databases">
        <authorList>
            <person name="Lanie J.A."/>
            <person name="Ng W.-L."/>
            <person name="Kazmierczak K.M."/>
            <person name="Andrzejewski T.M."/>
            <person name="Davidsen T.M."/>
            <person name="Wayne K.J."/>
            <person name="Tettelin H."/>
            <person name="Glass J.I."/>
            <person name="Rusch D."/>
            <person name="Podicherti R."/>
            <person name="Tsui H.-C.T."/>
            <person name="Winkler M.E."/>
        </authorList>
    </citation>
    <scope>NUCLEOTIDE SEQUENCE</scope>
</reference>
<organism evidence="7">
    <name type="scientific">marine metagenome</name>
    <dbReference type="NCBI Taxonomy" id="408172"/>
    <lineage>
        <taxon>unclassified sequences</taxon>
        <taxon>metagenomes</taxon>
        <taxon>ecological metagenomes</taxon>
    </lineage>
</organism>
<dbReference type="FunFam" id="3.30.950.10:FF:000002">
    <property type="entry name" value="Ribosomal RNA small subunit methyltransferase I"/>
    <property type="match status" value="1"/>
</dbReference>
<keyword evidence="3" id="KW-0489">Methyltransferase</keyword>
<evidence type="ECO:0000256" key="4">
    <source>
        <dbReference type="ARBA" id="ARBA00022679"/>
    </source>
</evidence>
<dbReference type="GO" id="GO:0006364">
    <property type="term" value="P:rRNA processing"/>
    <property type="evidence" value="ECO:0007669"/>
    <property type="project" value="UniProtKB-KW"/>
</dbReference>
<evidence type="ECO:0000259" key="6">
    <source>
        <dbReference type="Pfam" id="PF00590"/>
    </source>
</evidence>
<dbReference type="SUPFAM" id="SSF53790">
    <property type="entry name" value="Tetrapyrrole methylase"/>
    <property type="match status" value="1"/>
</dbReference>
<dbReference type="InterPro" id="IPR008189">
    <property type="entry name" value="rRNA_ssu_MeTfrase_I"/>
</dbReference>
<evidence type="ECO:0000256" key="3">
    <source>
        <dbReference type="ARBA" id="ARBA00022603"/>
    </source>
</evidence>
<keyword evidence="5" id="KW-0949">S-adenosyl-L-methionine</keyword>
<dbReference type="EMBL" id="UINC01009252">
    <property type="protein sequence ID" value="SVA41521.1"/>
    <property type="molecule type" value="Genomic_DNA"/>
</dbReference>
<dbReference type="Gene3D" id="3.30.950.10">
    <property type="entry name" value="Methyltransferase, Cobalt-precorrin-4 Transmethylase, Domain 2"/>
    <property type="match status" value="1"/>
</dbReference>
<dbReference type="HAMAP" id="MF_01877">
    <property type="entry name" value="16SrRNA_methyltr_I"/>
    <property type="match status" value="1"/>
</dbReference>
<dbReference type="Gene3D" id="3.40.1010.10">
    <property type="entry name" value="Cobalt-precorrin-4 Transmethylase, Domain 1"/>
    <property type="match status" value="1"/>
</dbReference>
<evidence type="ECO:0000256" key="2">
    <source>
        <dbReference type="ARBA" id="ARBA00022552"/>
    </source>
</evidence>
<dbReference type="PANTHER" id="PTHR46111:SF1">
    <property type="entry name" value="RIBOSOMAL RNA SMALL SUBUNIT METHYLTRANSFERASE I"/>
    <property type="match status" value="1"/>
</dbReference>
<proteinExistence type="inferred from homology"/>
<evidence type="ECO:0000313" key="7">
    <source>
        <dbReference type="EMBL" id="SVA41521.1"/>
    </source>
</evidence>
<dbReference type="PIRSF" id="PIRSF005917">
    <property type="entry name" value="MTase_YraL"/>
    <property type="match status" value="1"/>
</dbReference>
<keyword evidence="4" id="KW-0808">Transferase</keyword>
<dbReference type="InterPro" id="IPR014776">
    <property type="entry name" value="4pyrrole_Mease_sub2"/>
</dbReference>
<feature type="domain" description="Tetrapyrrole methylase" evidence="6">
    <location>
        <begin position="14"/>
        <end position="211"/>
    </location>
</feature>
<dbReference type="PANTHER" id="PTHR46111">
    <property type="entry name" value="RIBOSOMAL RNA SMALL SUBUNIT METHYLTRANSFERASE I"/>
    <property type="match status" value="1"/>
</dbReference>
<keyword evidence="2" id="KW-0698">rRNA processing</keyword>
<dbReference type="GO" id="GO:0008168">
    <property type="term" value="F:methyltransferase activity"/>
    <property type="evidence" value="ECO:0007669"/>
    <property type="project" value="UniProtKB-KW"/>
</dbReference>
<dbReference type="CDD" id="cd11648">
    <property type="entry name" value="RsmI"/>
    <property type="match status" value="1"/>
</dbReference>
<dbReference type="InterPro" id="IPR000878">
    <property type="entry name" value="4pyrrol_Mease"/>
</dbReference>
<dbReference type="GO" id="GO:0032259">
    <property type="term" value="P:methylation"/>
    <property type="evidence" value="ECO:0007669"/>
    <property type="project" value="UniProtKB-KW"/>
</dbReference>
<keyword evidence="1" id="KW-0963">Cytoplasm</keyword>
<accession>A0A381VN83</accession>
<gene>
    <name evidence="7" type="ORF">METZ01_LOCUS94375</name>
</gene>
<name>A0A381VN83_9ZZZZ</name>
<evidence type="ECO:0000256" key="1">
    <source>
        <dbReference type="ARBA" id="ARBA00022490"/>
    </source>
</evidence>